<comment type="caution">
    <text evidence="2">The sequence shown here is derived from an EMBL/GenBank/DDBJ whole genome shotgun (WGS) entry which is preliminary data.</text>
</comment>
<accession>A0A4R8Q6R8</accession>
<keyword evidence="3" id="KW-1185">Reference proteome</keyword>
<gene>
    <name evidence="2" type="ORF">C8035_v009587</name>
</gene>
<protein>
    <submittedName>
        <fullName evidence="2">Uncharacterized protein</fullName>
    </submittedName>
</protein>
<evidence type="ECO:0000313" key="3">
    <source>
        <dbReference type="Proteomes" id="UP000295083"/>
    </source>
</evidence>
<reference evidence="2 3" key="1">
    <citation type="submission" date="2018-11" db="EMBL/GenBank/DDBJ databases">
        <title>Genome sequence and assembly of Colletotrichum spinosum.</title>
        <authorList>
            <person name="Gan P."/>
            <person name="Shirasu K."/>
        </authorList>
    </citation>
    <scope>NUCLEOTIDE SEQUENCE [LARGE SCALE GENOMIC DNA]</scope>
    <source>
        <strain evidence="2 3">CBS 515.97</strain>
    </source>
</reference>
<feature type="region of interest" description="Disordered" evidence="1">
    <location>
        <begin position="54"/>
        <end position="80"/>
    </location>
</feature>
<sequence length="114" mass="12447">MVLVRLATRTPAGKEDKYNVKPDNTIQTYLTVIPDIHSEDREYLTAIDDSLHASSTTCPNPFRGNHPHQRGTVPPNQDVLSAEYSGSMTATEAGDDLELTYKVEFSEGGGGVTH</sequence>
<proteinExistence type="predicted"/>
<dbReference type="Proteomes" id="UP000295083">
    <property type="component" value="Unassembled WGS sequence"/>
</dbReference>
<evidence type="ECO:0000313" key="2">
    <source>
        <dbReference type="EMBL" id="TDZ34247.1"/>
    </source>
</evidence>
<organism evidence="2 3">
    <name type="scientific">Colletotrichum spinosum</name>
    <dbReference type="NCBI Taxonomy" id="1347390"/>
    <lineage>
        <taxon>Eukaryota</taxon>
        <taxon>Fungi</taxon>
        <taxon>Dikarya</taxon>
        <taxon>Ascomycota</taxon>
        <taxon>Pezizomycotina</taxon>
        <taxon>Sordariomycetes</taxon>
        <taxon>Hypocreomycetidae</taxon>
        <taxon>Glomerellales</taxon>
        <taxon>Glomerellaceae</taxon>
        <taxon>Colletotrichum</taxon>
        <taxon>Colletotrichum orbiculare species complex</taxon>
    </lineage>
</organism>
<evidence type="ECO:0000256" key="1">
    <source>
        <dbReference type="SAM" id="MobiDB-lite"/>
    </source>
</evidence>
<dbReference type="EMBL" id="QAPG01000056">
    <property type="protein sequence ID" value="TDZ34247.1"/>
    <property type="molecule type" value="Genomic_DNA"/>
</dbReference>
<dbReference type="AlphaFoldDB" id="A0A4R8Q6R8"/>
<name>A0A4R8Q6R8_9PEZI</name>